<keyword evidence="1" id="KW-1133">Transmembrane helix</keyword>
<evidence type="ECO:0000313" key="2">
    <source>
        <dbReference type="EMBL" id="KRZ47764.1"/>
    </source>
</evidence>
<evidence type="ECO:0000256" key="1">
    <source>
        <dbReference type="SAM" id="Phobius"/>
    </source>
</evidence>
<sequence>MHFSSLDSASGGLNLREAIKESGWLRNRLDCAASPADHRSCSREAAGVASPLFSYKEQCFDHEEFGVDLSWDGPTWAQFYSHSGPLFIYWSLSSLFYYWSLTSLSY</sequence>
<reference evidence="2 3" key="1">
    <citation type="submission" date="2015-05" db="EMBL/GenBank/DDBJ databases">
        <title>Evolution of Trichinella species and genotypes.</title>
        <authorList>
            <person name="Korhonen P.K."/>
            <person name="Edoardo P."/>
            <person name="Giuseppe L.R."/>
            <person name="Gasser R.B."/>
        </authorList>
    </citation>
    <scope>NUCLEOTIDE SEQUENCE [LARGE SCALE GENOMIC DNA]</scope>
    <source>
        <strain evidence="2">ISS10</strain>
    </source>
</reference>
<keyword evidence="1" id="KW-0812">Transmembrane</keyword>
<comment type="caution">
    <text evidence="2">The sequence shown here is derived from an EMBL/GenBank/DDBJ whole genome shotgun (WGS) entry which is preliminary data.</text>
</comment>
<keyword evidence="3" id="KW-1185">Reference proteome</keyword>
<organism evidence="2 3">
    <name type="scientific">Trichinella nativa</name>
    <dbReference type="NCBI Taxonomy" id="6335"/>
    <lineage>
        <taxon>Eukaryota</taxon>
        <taxon>Metazoa</taxon>
        <taxon>Ecdysozoa</taxon>
        <taxon>Nematoda</taxon>
        <taxon>Enoplea</taxon>
        <taxon>Dorylaimia</taxon>
        <taxon>Trichinellida</taxon>
        <taxon>Trichinellidae</taxon>
        <taxon>Trichinella</taxon>
    </lineage>
</organism>
<dbReference type="EMBL" id="JYDW01000578">
    <property type="protein sequence ID" value="KRZ47764.1"/>
    <property type="molecule type" value="Genomic_DNA"/>
</dbReference>
<gene>
    <name evidence="2" type="ORF">T02_8592</name>
</gene>
<name>A0A0V1KKD9_9BILA</name>
<dbReference type="Proteomes" id="UP000054721">
    <property type="component" value="Unassembled WGS sequence"/>
</dbReference>
<accession>A0A0V1KKD9</accession>
<protein>
    <submittedName>
        <fullName evidence="2">Uncharacterized protein</fullName>
    </submittedName>
</protein>
<proteinExistence type="predicted"/>
<keyword evidence="1" id="KW-0472">Membrane</keyword>
<evidence type="ECO:0000313" key="3">
    <source>
        <dbReference type="Proteomes" id="UP000054721"/>
    </source>
</evidence>
<feature type="transmembrane region" description="Helical" evidence="1">
    <location>
        <begin position="79"/>
        <end position="99"/>
    </location>
</feature>
<dbReference type="AlphaFoldDB" id="A0A0V1KKD9"/>